<proteinExistence type="predicted"/>
<reference evidence="2 3" key="1">
    <citation type="submission" date="2018-06" db="EMBL/GenBank/DDBJ databases">
        <authorList>
            <consortium name="Pathogen Informatics"/>
            <person name="Doyle S."/>
        </authorList>
    </citation>
    <scope>NUCLEOTIDE SEQUENCE [LARGE SCALE GENOMIC DNA]</scope>
    <source>
        <strain evidence="2 3">NCTC11091</strain>
    </source>
</reference>
<dbReference type="Proteomes" id="UP000255193">
    <property type="component" value="Unassembled WGS sequence"/>
</dbReference>
<name>A0A378QLD8_9GAMM</name>
<dbReference type="NCBIfam" id="NF033547">
    <property type="entry name" value="transpos_IS1595"/>
    <property type="match status" value="1"/>
</dbReference>
<dbReference type="PANTHER" id="PTHR47163">
    <property type="entry name" value="DDE_TNP_IS1595 DOMAIN-CONTAINING PROTEIN"/>
    <property type="match status" value="1"/>
</dbReference>
<accession>A0A378QLD8</accession>
<dbReference type="SMART" id="SM01126">
    <property type="entry name" value="DDE_Tnp_IS1595"/>
    <property type="match status" value="1"/>
</dbReference>
<sequence>MKITRCKLSKKTQVKLLEFFTAQVTARTAADLLQIQPNTAALFYHKIRLVIDYHLSKEVDELFDGEVELDESYFGGVRKGKRGRGAGGKTAVFGILKRQGKVYTIVVNDPKATTLMPVIKHKIKPDSIVYTDSYRSYNALDVGDFKHFRINHSAEFAQGLNHINGIENFWNQSKRVLRKYNGIDKKHFHLFLKECEFRFNYGSLSEQLKILRKWCDI</sequence>
<protein>
    <submittedName>
        <fullName evidence="2">Transposase and inactivated derivatives</fullName>
    </submittedName>
</protein>
<feature type="domain" description="ISXO2-like transposase" evidence="1">
    <location>
        <begin position="62"/>
        <end position="200"/>
    </location>
</feature>
<organism evidence="2 3">
    <name type="scientific">Faucicola atlantae</name>
    <dbReference type="NCBI Taxonomy" id="34059"/>
    <lineage>
        <taxon>Bacteria</taxon>
        <taxon>Pseudomonadati</taxon>
        <taxon>Pseudomonadota</taxon>
        <taxon>Gammaproteobacteria</taxon>
        <taxon>Moraxellales</taxon>
        <taxon>Moraxellaceae</taxon>
        <taxon>Faucicola</taxon>
    </lineage>
</organism>
<evidence type="ECO:0000313" key="2">
    <source>
        <dbReference type="EMBL" id="STZ01707.1"/>
    </source>
</evidence>
<dbReference type="InterPro" id="IPR053164">
    <property type="entry name" value="IS1016-like_transposase"/>
</dbReference>
<dbReference type="EMBL" id="UGQA01000005">
    <property type="protein sequence ID" value="STZ01707.1"/>
    <property type="molecule type" value="Genomic_DNA"/>
</dbReference>
<dbReference type="AlphaFoldDB" id="A0A378QLD8"/>
<evidence type="ECO:0000259" key="1">
    <source>
        <dbReference type="SMART" id="SM01126"/>
    </source>
</evidence>
<dbReference type="Pfam" id="PF12762">
    <property type="entry name" value="DDE_Tnp_IS1595"/>
    <property type="match status" value="1"/>
</dbReference>
<dbReference type="RefSeq" id="WP_067059608.1">
    <property type="nucleotide sequence ID" value="NZ_MXAO01000099.1"/>
</dbReference>
<dbReference type="PANTHER" id="PTHR47163:SF2">
    <property type="entry name" value="SI:DKEY-17M8.2"/>
    <property type="match status" value="1"/>
</dbReference>
<evidence type="ECO:0000313" key="3">
    <source>
        <dbReference type="Proteomes" id="UP000255193"/>
    </source>
</evidence>
<gene>
    <name evidence="2" type="ORF">NCTC11091_02180</name>
</gene>
<dbReference type="InterPro" id="IPR024445">
    <property type="entry name" value="Tnp_ISXO2-like"/>
</dbReference>